<sequence>MFDKMTVYRGLTLPTTVIGQLKQSVGKYISTNEFLSTSLYHNVAEMSVQIYNTDEDEFLFDHGAIFQIRNIRYENNKYIVSMNGINNNNIECLKSDYFQIERQYLHGNMINNILSDINANSFFGKYLLKIDSNEKAITYFEELLNNVLSNSNNMKINEYEIYLVSGNLADAYTSNEQYDLALKYAFNTYDIYRNFKYNYSVSIAVSLMRISDIYLNLDQVQFALDYIEEAFRNVSANESHIHYSIGHIYCKLMNYEMAIQHLEKCLLYKQKIYSVNDPSRITTPLKLGKIK</sequence>
<dbReference type="Pfam" id="PF13181">
    <property type="entry name" value="TPR_8"/>
    <property type="match status" value="1"/>
</dbReference>
<evidence type="ECO:0000313" key="3">
    <source>
        <dbReference type="Proteomes" id="UP000663829"/>
    </source>
</evidence>
<comment type="caution">
    <text evidence="1">The sequence shown here is derived from an EMBL/GenBank/DDBJ whole genome shotgun (WGS) entry which is preliminary data.</text>
</comment>
<dbReference type="Gene3D" id="1.25.40.10">
    <property type="entry name" value="Tetratricopeptide repeat domain"/>
    <property type="match status" value="1"/>
</dbReference>
<dbReference type="SMART" id="SM00028">
    <property type="entry name" value="TPR"/>
    <property type="match status" value="3"/>
</dbReference>
<organism evidence="1 3">
    <name type="scientific">Didymodactylos carnosus</name>
    <dbReference type="NCBI Taxonomy" id="1234261"/>
    <lineage>
        <taxon>Eukaryota</taxon>
        <taxon>Metazoa</taxon>
        <taxon>Spiralia</taxon>
        <taxon>Gnathifera</taxon>
        <taxon>Rotifera</taxon>
        <taxon>Eurotatoria</taxon>
        <taxon>Bdelloidea</taxon>
        <taxon>Philodinida</taxon>
        <taxon>Philodinidae</taxon>
        <taxon>Didymodactylos</taxon>
    </lineage>
</organism>
<dbReference type="SUPFAM" id="SSF48452">
    <property type="entry name" value="TPR-like"/>
    <property type="match status" value="1"/>
</dbReference>
<protein>
    <recommendedName>
        <fullName evidence="4">Tetratricopeptide repeat protein</fullName>
    </recommendedName>
</protein>
<evidence type="ECO:0000313" key="1">
    <source>
        <dbReference type="EMBL" id="CAF1088845.1"/>
    </source>
</evidence>
<evidence type="ECO:0008006" key="4">
    <source>
        <dbReference type="Google" id="ProtNLM"/>
    </source>
</evidence>
<dbReference type="EMBL" id="CAJOBC010005174">
    <property type="protein sequence ID" value="CAF3854362.1"/>
    <property type="molecule type" value="Genomic_DNA"/>
</dbReference>
<gene>
    <name evidence="1" type="ORF">GPM918_LOCUS18151</name>
    <name evidence="2" type="ORF">SRO942_LOCUS18148</name>
</gene>
<dbReference type="Proteomes" id="UP000663829">
    <property type="component" value="Unassembled WGS sequence"/>
</dbReference>
<name>A0A814N8Q1_9BILA</name>
<keyword evidence="3" id="KW-1185">Reference proteome</keyword>
<reference evidence="1" key="1">
    <citation type="submission" date="2021-02" db="EMBL/GenBank/DDBJ databases">
        <authorList>
            <person name="Nowell W R."/>
        </authorList>
    </citation>
    <scope>NUCLEOTIDE SEQUENCE</scope>
</reference>
<proteinExistence type="predicted"/>
<dbReference type="Proteomes" id="UP000681722">
    <property type="component" value="Unassembled WGS sequence"/>
</dbReference>
<accession>A0A814N8Q1</accession>
<dbReference type="InterPro" id="IPR019734">
    <property type="entry name" value="TPR_rpt"/>
</dbReference>
<evidence type="ECO:0000313" key="2">
    <source>
        <dbReference type="EMBL" id="CAF3854362.1"/>
    </source>
</evidence>
<dbReference type="InterPro" id="IPR011990">
    <property type="entry name" value="TPR-like_helical_dom_sf"/>
</dbReference>
<dbReference type="EMBL" id="CAJNOQ010005174">
    <property type="protein sequence ID" value="CAF1088845.1"/>
    <property type="molecule type" value="Genomic_DNA"/>
</dbReference>
<dbReference type="AlphaFoldDB" id="A0A814N8Q1"/>
<dbReference type="SUPFAM" id="SSF56399">
    <property type="entry name" value="ADP-ribosylation"/>
    <property type="match status" value="1"/>
</dbReference>